<dbReference type="EMBL" id="LCNO01000008">
    <property type="protein sequence ID" value="KKU57912.1"/>
    <property type="molecule type" value="Genomic_DNA"/>
</dbReference>
<protein>
    <recommendedName>
        <fullName evidence="1">Cupin type-2 domain-containing protein</fullName>
    </recommendedName>
</protein>
<dbReference type="InterPro" id="IPR013096">
    <property type="entry name" value="Cupin_2"/>
</dbReference>
<accession>A0A0G1RLD0</accession>
<dbReference type="InterPro" id="IPR011051">
    <property type="entry name" value="RmlC_Cupin_sf"/>
</dbReference>
<organism evidence="2 3">
    <name type="scientific">Candidatus Amesbacteria bacterium GW2011_GWA2_47_11b</name>
    <dbReference type="NCBI Taxonomy" id="1618358"/>
    <lineage>
        <taxon>Bacteria</taxon>
        <taxon>Candidatus Amesiibacteriota</taxon>
    </lineage>
</organism>
<proteinExistence type="predicted"/>
<comment type="caution">
    <text evidence="2">The sequence shown here is derived from an EMBL/GenBank/DDBJ whole genome shotgun (WGS) entry which is preliminary data.</text>
</comment>
<reference evidence="2 3" key="1">
    <citation type="journal article" date="2015" name="Nature">
        <title>rRNA introns, odd ribosomes, and small enigmatic genomes across a large radiation of phyla.</title>
        <authorList>
            <person name="Brown C.T."/>
            <person name="Hug L.A."/>
            <person name="Thomas B.C."/>
            <person name="Sharon I."/>
            <person name="Castelle C.J."/>
            <person name="Singh A."/>
            <person name="Wilkins M.J."/>
            <person name="Williams K.H."/>
            <person name="Banfield J.F."/>
        </authorList>
    </citation>
    <scope>NUCLEOTIDE SEQUENCE [LARGE SCALE GENOMIC DNA]</scope>
</reference>
<dbReference type="InterPro" id="IPR014710">
    <property type="entry name" value="RmlC-like_jellyroll"/>
</dbReference>
<name>A0A0G1RLD0_9BACT</name>
<dbReference type="STRING" id="1618358.UX80_C0008G0025"/>
<dbReference type="Gene3D" id="2.60.120.10">
    <property type="entry name" value="Jelly Rolls"/>
    <property type="match status" value="1"/>
</dbReference>
<feature type="domain" description="Cupin type-2" evidence="1">
    <location>
        <begin position="51"/>
        <end position="90"/>
    </location>
</feature>
<gene>
    <name evidence="2" type="ORF">UX80_C0008G0025</name>
</gene>
<dbReference type="SUPFAM" id="SSF51182">
    <property type="entry name" value="RmlC-like cupins"/>
    <property type="match status" value="1"/>
</dbReference>
<evidence type="ECO:0000313" key="3">
    <source>
        <dbReference type="Proteomes" id="UP000034307"/>
    </source>
</evidence>
<sequence>MKKAKLEQAKEFKNSNSCMALEYSLGDKDINAAVIKLNGRYPENGRAVNTECKEVGYVVEGSGKLVVEDKTVRLKKGDVVLIEVGEKYYWEGNLVMFIPCTPAWTPKQHKLVP</sequence>
<evidence type="ECO:0000313" key="2">
    <source>
        <dbReference type="EMBL" id="KKU57912.1"/>
    </source>
</evidence>
<dbReference type="Pfam" id="PF07883">
    <property type="entry name" value="Cupin_2"/>
    <property type="match status" value="1"/>
</dbReference>
<dbReference type="AlphaFoldDB" id="A0A0G1RLD0"/>
<dbReference type="Proteomes" id="UP000034307">
    <property type="component" value="Unassembled WGS sequence"/>
</dbReference>
<evidence type="ECO:0000259" key="1">
    <source>
        <dbReference type="Pfam" id="PF07883"/>
    </source>
</evidence>